<feature type="compositionally biased region" description="Low complexity" evidence="1">
    <location>
        <begin position="109"/>
        <end position="139"/>
    </location>
</feature>
<feature type="region of interest" description="Disordered" evidence="1">
    <location>
        <begin position="50"/>
        <end position="78"/>
    </location>
</feature>
<evidence type="ECO:0000313" key="2">
    <source>
        <dbReference type="EMBL" id="KIJ60706.1"/>
    </source>
</evidence>
<evidence type="ECO:0000313" key="3">
    <source>
        <dbReference type="Proteomes" id="UP000053820"/>
    </source>
</evidence>
<gene>
    <name evidence="2" type="ORF">HYDPIDRAFT_32123</name>
</gene>
<feature type="compositionally biased region" description="Polar residues" evidence="1">
    <location>
        <begin position="69"/>
        <end position="78"/>
    </location>
</feature>
<dbReference type="Proteomes" id="UP000053820">
    <property type="component" value="Unassembled WGS sequence"/>
</dbReference>
<dbReference type="EMBL" id="KN839870">
    <property type="protein sequence ID" value="KIJ60706.1"/>
    <property type="molecule type" value="Genomic_DNA"/>
</dbReference>
<sequence length="244" mass="26468">MLHQGPELRATFRSFKYNFGLPHLVSHATWYRHLNEAGSEEEKHRICLAQTGRGTPGPQHAEGGKEQGAATQSLSRRSLSPDAEAQCYRFSDAFSSSASSASSASSVTSMTSNASKSSSLSYPASSVTSTSSDAPKSSSLFYPASSVTNDDDDDEDENEEDTVVADAPSTSKKRKAKSDKSNTKVKKVKVSKKETRSMSSSPAPAPSPPRSPTPPRIHSSLMPLTFQYIMRSTLVNTRQRERDQ</sequence>
<evidence type="ECO:0000256" key="1">
    <source>
        <dbReference type="SAM" id="MobiDB-lite"/>
    </source>
</evidence>
<dbReference type="HOGENOM" id="CLU_1138124_0_0_1"/>
<keyword evidence="3" id="KW-1185">Reference proteome</keyword>
<dbReference type="AlphaFoldDB" id="A0A0C9WAV2"/>
<feature type="compositionally biased region" description="Pro residues" evidence="1">
    <location>
        <begin position="203"/>
        <end position="215"/>
    </location>
</feature>
<proteinExistence type="predicted"/>
<feature type="region of interest" description="Disordered" evidence="1">
    <location>
        <begin position="109"/>
        <end position="221"/>
    </location>
</feature>
<dbReference type="OrthoDB" id="2687594at2759"/>
<accession>A0A0C9WAV2</accession>
<feature type="compositionally biased region" description="Acidic residues" evidence="1">
    <location>
        <begin position="149"/>
        <end position="163"/>
    </location>
</feature>
<name>A0A0C9WAV2_9AGAM</name>
<feature type="compositionally biased region" description="Basic residues" evidence="1">
    <location>
        <begin position="171"/>
        <end position="190"/>
    </location>
</feature>
<reference evidence="2 3" key="1">
    <citation type="submission" date="2014-04" db="EMBL/GenBank/DDBJ databases">
        <title>Evolutionary Origins and Diversification of the Mycorrhizal Mutualists.</title>
        <authorList>
            <consortium name="DOE Joint Genome Institute"/>
            <consortium name="Mycorrhizal Genomics Consortium"/>
            <person name="Kohler A."/>
            <person name="Kuo A."/>
            <person name="Nagy L.G."/>
            <person name="Floudas D."/>
            <person name="Copeland A."/>
            <person name="Barry K.W."/>
            <person name="Cichocki N."/>
            <person name="Veneault-Fourrey C."/>
            <person name="LaButti K."/>
            <person name="Lindquist E.A."/>
            <person name="Lipzen A."/>
            <person name="Lundell T."/>
            <person name="Morin E."/>
            <person name="Murat C."/>
            <person name="Riley R."/>
            <person name="Ohm R."/>
            <person name="Sun H."/>
            <person name="Tunlid A."/>
            <person name="Henrissat B."/>
            <person name="Grigoriev I.V."/>
            <person name="Hibbett D.S."/>
            <person name="Martin F."/>
        </authorList>
    </citation>
    <scope>NUCLEOTIDE SEQUENCE [LARGE SCALE GENOMIC DNA]</scope>
    <source>
        <strain evidence="2 3">MD-312</strain>
    </source>
</reference>
<protein>
    <submittedName>
        <fullName evidence="2">Unplaced genomic scaffold scaffold_36, whole genome shotgun sequence</fullName>
    </submittedName>
</protein>
<organism evidence="2 3">
    <name type="scientific">Hydnomerulius pinastri MD-312</name>
    <dbReference type="NCBI Taxonomy" id="994086"/>
    <lineage>
        <taxon>Eukaryota</taxon>
        <taxon>Fungi</taxon>
        <taxon>Dikarya</taxon>
        <taxon>Basidiomycota</taxon>
        <taxon>Agaricomycotina</taxon>
        <taxon>Agaricomycetes</taxon>
        <taxon>Agaricomycetidae</taxon>
        <taxon>Boletales</taxon>
        <taxon>Boletales incertae sedis</taxon>
        <taxon>Leucogyrophana</taxon>
    </lineage>
</organism>